<dbReference type="NCBIfam" id="TIGR01324">
    <property type="entry name" value="cysta_beta_ly_B"/>
    <property type="match status" value="1"/>
</dbReference>
<evidence type="ECO:0000256" key="7">
    <source>
        <dbReference type="ARBA" id="ARBA00047625"/>
    </source>
</evidence>
<dbReference type="PANTHER" id="PTHR43500:SF1">
    <property type="entry name" value="CYSTATHIONINE BETA-LYASE-RELATED"/>
    <property type="match status" value="1"/>
</dbReference>
<dbReference type="PATRIC" id="fig|1121022.4.peg.3660"/>
<evidence type="ECO:0000256" key="1">
    <source>
        <dbReference type="ARBA" id="ARBA00001933"/>
    </source>
</evidence>
<dbReference type="GO" id="GO:0019346">
    <property type="term" value="P:transsulfuration"/>
    <property type="evidence" value="ECO:0007669"/>
    <property type="project" value="InterPro"/>
</dbReference>
<comment type="similarity">
    <text evidence="2 9">Belongs to the trans-sulfuration enzymes family.</text>
</comment>
<dbReference type="GO" id="GO:0019450">
    <property type="term" value="P:L-cysteine catabolic process to pyruvate"/>
    <property type="evidence" value="ECO:0007669"/>
    <property type="project" value="TreeGrafter"/>
</dbReference>
<comment type="catalytic activity">
    <reaction evidence="6">
        <text>L,L-cystathionine + H2O = L-homocysteine + pyruvate + NH4(+)</text>
        <dbReference type="Rhea" id="RHEA:13965"/>
        <dbReference type="ChEBI" id="CHEBI:15361"/>
        <dbReference type="ChEBI" id="CHEBI:15377"/>
        <dbReference type="ChEBI" id="CHEBI:28938"/>
        <dbReference type="ChEBI" id="CHEBI:58161"/>
        <dbReference type="ChEBI" id="CHEBI:58199"/>
    </reaction>
</comment>
<keyword evidence="4 10" id="KW-0456">Lyase</keyword>
<reference evidence="10 11" key="1">
    <citation type="journal article" date="2014" name="Nature">
        <title>Sequential evolution of bacterial morphology by co-option of a developmental regulator.</title>
        <authorList>
            <person name="Jiang C."/>
            <person name="Brown P.J."/>
            <person name="Ducret A."/>
            <person name="Brun Y.V."/>
        </authorList>
    </citation>
    <scope>NUCLEOTIDE SEQUENCE [LARGE SCALE GENOMIC DNA]</scope>
    <source>
        <strain evidence="10 11">DSM 16100</strain>
    </source>
</reference>
<feature type="modified residue" description="N6-(pyridoxal phosphate)lysine" evidence="8">
    <location>
        <position position="208"/>
    </location>
</feature>
<dbReference type="PROSITE" id="PS00868">
    <property type="entry name" value="CYS_MET_METAB_PP"/>
    <property type="match status" value="1"/>
</dbReference>
<name>V4PHY8_9CAUL</name>
<dbReference type="Proteomes" id="UP000017837">
    <property type="component" value="Unassembled WGS sequence"/>
</dbReference>
<evidence type="ECO:0000256" key="5">
    <source>
        <dbReference type="ARBA" id="ARBA00046315"/>
    </source>
</evidence>
<dbReference type="InterPro" id="IPR015421">
    <property type="entry name" value="PyrdxlP-dep_Trfase_major"/>
</dbReference>
<dbReference type="InterPro" id="IPR006233">
    <property type="entry name" value="Cys_b_lyase_bac"/>
</dbReference>
<dbReference type="eggNOG" id="COG0626">
    <property type="taxonomic scope" value="Bacteria"/>
</dbReference>
<dbReference type="EMBL" id="AWGB01000049">
    <property type="protein sequence ID" value="ESQ86829.1"/>
    <property type="molecule type" value="Genomic_DNA"/>
</dbReference>
<dbReference type="GO" id="GO:0030170">
    <property type="term" value="F:pyridoxal phosphate binding"/>
    <property type="evidence" value="ECO:0007669"/>
    <property type="project" value="InterPro"/>
</dbReference>
<evidence type="ECO:0000256" key="3">
    <source>
        <dbReference type="ARBA" id="ARBA00022898"/>
    </source>
</evidence>
<evidence type="ECO:0000256" key="4">
    <source>
        <dbReference type="ARBA" id="ARBA00023239"/>
    </source>
</evidence>
<keyword evidence="11" id="KW-1185">Reference proteome</keyword>
<dbReference type="AlphaFoldDB" id="V4PHY8"/>
<dbReference type="GO" id="GO:0047804">
    <property type="term" value="F:cysteine-S-conjugate beta-lyase activity"/>
    <property type="evidence" value="ECO:0007669"/>
    <property type="project" value="UniProtKB-EC"/>
</dbReference>
<comment type="catalytic activity">
    <reaction evidence="7">
        <text>an S-substituted L-cysteine + H2O = a thiol + pyruvate + NH4(+)</text>
        <dbReference type="Rhea" id="RHEA:18121"/>
        <dbReference type="ChEBI" id="CHEBI:15361"/>
        <dbReference type="ChEBI" id="CHEBI:15377"/>
        <dbReference type="ChEBI" id="CHEBI:28938"/>
        <dbReference type="ChEBI" id="CHEBI:29256"/>
        <dbReference type="ChEBI" id="CHEBI:58717"/>
        <dbReference type="EC" id="4.4.1.13"/>
    </reaction>
</comment>
<sequence>MPDMTNAPKETTRLTSATLGRQNSRRAVNTAVERGSTVLFENAEMLYNDDVKPTYGTDGLSTQNELCRLIAELEGAQEAFILPSGLAALTLPMFAFLAAGDEILIVNSCYRPVRRFLDTQMKRFDVIARYYEPRLSPEEVLALATPHTKMIYVESPGSLTFDIQDIPGIAKLAKARGILTLCDNTYGGGILFKPLAHDVDLSMQALTKYVGGHSDVLIGSVSVTDPKLSQVLHDTIKAWGFFTSADESYLASRGIRSLHLRIKQSGDSALKIAKWLEGRPEVLKVVHPALESHPGHDIFKRDFTAANGLFMALFKGDGDRQSQAFLNKLKLFGLGFSWGGYESLATNSEPQIRGRARLSDEPDPYLQGSAVRFYAGLEDPDDLIADIEQALSVFQ</sequence>
<dbReference type="PANTHER" id="PTHR43500">
    <property type="entry name" value="CYSTATHIONINE BETA-LYASE-RELATED"/>
    <property type="match status" value="1"/>
</dbReference>
<keyword evidence="3 8" id="KW-0663">Pyridoxal phosphate</keyword>
<dbReference type="InterPro" id="IPR000277">
    <property type="entry name" value="Cys/Met-Metab_PyrdxlP-dep_enz"/>
</dbReference>
<evidence type="ECO:0000313" key="10">
    <source>
        <dbReference type="EMBL" id="ESQ86829.1"/>
    </source>
</evidence>
<evidence type="ECO:0000256" key="6">
    <source>
        <dbReference type="ARBA" id="ARBA00047517"/>
    </source>
</evidence>
<dbReference type="STRING" id="1121022.GCA_000376105_03822"/>
<dbReference type="Pfam" id="PF01053">
    <property type="entry name" value="Cys_Met_Meta_PP"/>
    <property type="match status" value="1"/>
</dbReference>
<dbReference type="SUPFAM" id="SSF53383">
    <property type="entry name" value="PLP-dependent transferases"/>
    <property type="match status" value="1"/>
</dbReference>
<dbReference type="InterPro" id="IPR054542">
    <property type="entry name" value="Cys_met_metab_PP"/>
</dbReference>
<gene>
    <name evidence="10" type="ORF">ABENE_17905</name>
</gene>
<dbReference type="InterPro" id="IPR015424">
    <property type="entry name" value="PyrdxlP-dep_Trfase"/>
</dbReference>
<evidence type="ECO:0000256" key="2">
    <source>
        <dbReference type="ARBA" id="ARBA00009077"/>
    </source>
</evidence>
<evidence type="ECO:0000313" key="11">
    <source>
        <dbReference type="Proteomes" id="UP000017837"/>
    </source>
</evidence>
<protein>
    <submittedName>
        <fullName evidence="10">Cystathionine beta-lyase</fullName>
    </submittedName>
</protein>
<evidence type="ECO:0000256" key="8">
    <source>
        <dbReference type="PIRSR" id="PIRSR001434-2"/>
    </source>
</evidence>
<proteinExistence type="inferred from homology"/>
<dbReference type="InterPro" id="IPR015422">
    <property type="entry name" value="PyrdxlP-dep_Trfase_small"/>
</dbReference>
<dbReference type="Gene3D" id="3.40.640.10">
    <property type="entry name" value="Type I PLP-dependent aspartate aminotransferase-like (Major domain)"/>
    <property type="match status" value="1"/>
</dbReference>
<organism evidence="10 11">
    <name type="scientific">Asticcacaulis benevestitus DSM 16100 = ATCC BAA-896</name>
    <dbReference type="NCBI Taxonomy" id="1121022"/>
    <lineage>
        <taxon>Bacteria</taxon>
        <taxon>Pseudomonadati</taxon>
        <taxon>Pseudomonadota</taxon>
        <taxon>Alphaproteobacteria</taxon>
        <taxon>Caulobacterales</taxon>
        <taxon>Caulobacteraceae</taxon>
        <taxon>Asticcacaulis</taxon>
    </lineage>
</organism>
<dbReference type="PIRSF" id="PIRSF001434">
    <property type="entry name" value="CGS"/>
    <property type="match status" value="1"/>
</dbReference>
<comment type="cofactor">
    <cofactor evidence="1 9">
        <name>pyridoxal 5'-phosphate</name>
        <dbReference type="ChEBI" id="CHEBI:597326"/>
    </cofactor>
</comment>
<comment type="caution">
    <text evidence="10">The sequence shown here is derived from an EMBL/GenBank/DDBJ whole genome shotgun (WGS) entry which is preliminary data.</text>
</comment>
<comment type="pathway">
    <text evidence="5">Amino-acid biosynthesis; L-methionine biosynthesis via de novo pathway; L-homocysteine from L-cystathionine: step 1/1.</text>
</comment>
<accession>V4PHY8</accession>
<dbReference type="Gene3D" id="3.90.1150.10">
    <property type="entry name" value="Aspartate Aminotransferase, domain 1"/>
    <property type="match status" value="1"/>
</dbReference>
<evidence type="ECO:0000256" key="9">
    <source>
        <dbReference type="RuleBase" id="RU362118"/>
    </source>
</evidence>